<keyword evidence="1" id="KW-1133">Transmembrane helix</keyword>
<reference evidence="2" key="1">
    <citation type="journal article" date="2014" name="Int. J. Syst. Evol. Microbiol.">
        <title>Complete genome sequence of Corynebacterium casei LMG S-19264T (=DSM 44701T), isolated from a smear-ripened cheese.</title>
        <authorList>
            <consortium name="US DOE Joint Genome Institute (JGI-PGF)"/>
            <person name="Walter F."/>
            <person name="Albersmeier A."/>
            <person name="Kalinowski J."/>
            <person name="Ruckert C."/>
        </authorList>
    </citation>
    <scope>NUCLEOTIDE SEQUENCE</scope>
    <source>
        <strain evidence="2">CGMCC 1.15958</strain>
    </source>
</reference>
<feature type="transmembrane region" description="Helical" evidence="1">
    <location>
        <begin position="222"/>
        <end position="238"/>
    </location>
</feature>
<organism evidence="2 3">
    <name type="scientific">Emticicia aquatilis</name>
    <dbReference type="NCBI Taxonomy" id="1537369"/>
    <lineage>
        <taxon>Bacteria</taxon>
        <taxon>Pseudomonadati</taxon>
        <taxon>Bacteroidota</taxon>
        <taxon>Cytophagia</taxon>
        <taxon>Cytophagales</taxon>
        <taxon>Leadbetterellaceae</taxon>
        <taxon>Emticicia</taxon>
    </lineage>
</organism>
<dbReference type="RefSeq" id="WP_188764713.1">
    <property type="nucleotide sequence ID" value="NZ_BMKK01000001.1"/>
</dbReference>
<feature type="transmembrane region" description="Helical" evidence="1">
    <location>
        <begin position="166"/>
        <end position="186"/>
    </location>
</feature>
<name>A0A916YJL3_9BACT</name>
<proteinExistence type="predicted"/>
<evidence type="ECO:0000256" key="1">
    <source>
        <dbReference type="SAM" id="Phobius"/>
    </source>
</evidence>
<keyword evidence="3" id="KW-1185">Reference proteome</keyword>
<feature type="transmembrane region" description="Helical" evidence="1">
    <location>
        <begin position="136"/>
        <end position="154"/>
    </location>
</feature>
<dbReference type="Proteomes" id="UP000609064">
    <property type="component" value="Unassembled WGS sequence"/>
</dbReference>
<dbReference type="AlphaFoldDB" id="A0A916YJL3"/>
<comment type="caution">
    <text evidence="2">The sequence shown here is derived from an EMBL/GenBank/DDBJ whole genome shotgun (WGS) entry which is preliminary data.</text>
</comment>
<feature type="transmembrane region" description="Helical" evidence="1">
    <location>
        <begin position="193"/>
        <end position="216"/>
    </location>
</feature>
<feature type="transmembrane region" description="Helical" evidence="1">
    <location>
        <begin position="250"/>
        <end position="272"/>
    </location>
</feature>
<sequence length="273" mass="31659">MRTLNNYKLLIDKDCPMCQLYGGAFEKTGMIEQGTCSPYQTIDTSVSNSVDMNKARNEIAFYNTQTQEALYGLDALVYIITHSFSFLKPILKNIVVEFFLRKLYKFISFNRKIIAPSSPQLNERVCVPDLNLKYRFLYILLVVIASSTVLFHFTKPINEFMGWKNHLGREFLVCLGQLVWQSVILYKLPKDKLLDYLGNMMTVSLIGTLLLIPMLLINNQLPLLHLAYFGLVVGFMFFEHIRRCKILDIGWLPSISWLIYRVFVLFIIGFVIH</sequence>
<keyword evidence="1" id="KW-0472">Membrane</keyword>
<accession>A0A916YJL3</accession>
<gene>
    <name evidence="2" type="ORF">GCM10011514_07890</name>
</gene>
<reference evidence="2" key="2">
    <citation type="submission" date="2020-09" db="EMBL/GenBank/DDBJ databases">
        <authorList>
            <person name="Sun Q."/>
            <person name="Zhou Y."/>
        </authorList>
    </citation>
    <scope>NUCLEOTIDE SEQUENCE</scope>
    <source>
        <strain evidence="2">CGMCC 1.15958</strain>
    </source>
</reference>
<protein>
    <recommendedName>
        <fullName evidence="4">DUF393 domain-containing protein</fullName>
    </recommendedName>
</protein>
<dbReference type="EMBL" id="BMKK01000001">
    <property type="protein sequence ID" value="GGD46263.1"/>
    <property type="molecule type" value="Genomic_DNA"/>
</dbReference>
<evidence type="ECO:0008006" key="4">
    <source>
        <dbReference type="Google" id="ProtNLM"/>
    </source>
</evidence>
<keyword evidence="1" id="KW-0812">Transmembrane</keyword>
<evidence type="ECO:0000313" key="3">
    <source>
        <dbReference type="Proteomes" id="UP000609064"/>
    </source>
</evidence>
<evidence type="ECO:0000313" key="2">
    <source>
        <dbReference type="EMBL" id="GGD46263.1"/>
    </source>
</evidence>